<keyword evidence="2" id="KW-1133">Transmembrane helix</keyword>
<proteinExistence type="predicted"/>
<sequence>MKIQRNGESQESNTITGPRVTLPHTLHHATNETMTTYTSDPVLNSPHRRPKMMKKSSSPDRLGDASPTEESPLSKMRDSIDTACTFYTARDSTCLSSEGDEEYLDTIEDPESDVEEEYDAETAHQQWKHQFEVRWKIHILQQKRSGVQLRIDQQRRHASRECNDLIIREGGFLKTGNRRNRMDLMLQALRVVFSLTNVLRPFAAFGTLYAKSYF</sequence>
<dbReference type="InParanoid" id="A0A2P6NGI6"/>
<organism evidence="3 4">
    <name type="scientific">Planoprotostelium fungivorum</name>
    <dbReference type="NCBI Taxonomy" id="1890364"/>
    <lineage>
        <taxon>Eukaryota</taxon>
        <taxon>Amoebozoa</taxon>
        <taxon>Evosea</taxon>
        <taxon>Variosea</taxon>
        <taxon>Cavosteliida</taxon>
        <taxon>Cavosteliaceae</taxon>
        <taxon>Planoprotostelium</taxon>
    </lineage>
</organism>
<reference evidence="3 4" key="1">
    <citation type="journal article" date="2018" name="Genome Biol. Evol.">
        <title>Multiple Roots of Fruiting Body Formation in Amoebozoa.</title>
        <authorList>
            <person name="Hillmann F."/>
            <person name="Forbes G."/>
            <person name="Novohradska S."/>
            <person name="Ferling I."/>
            <person name="Riege K."/>
            <person name="Groth M."/>
            <person name="Westermann M."/>
            <person name="Marz M."/>
            <person name="Spaller T."/>
            <person name="Winckler T."/>
            <person name="Schaap P."/>
            <person name="Glockner G."/>
        </authorList>
    </citation>
    <scope>NUCLEOTIDE SEQUENCE [LARGE SCALE GENOMIC DNA]</scope>
    <source>
        <strain evidence="3 4">Jena</strain>
    </source>
</reference>
<keyword evidence="4" id="KW-1185">Reference proteome</keyword>
<evidence type="ECO:0000256" key="2">
    <source>
        <dbReference type="SAM" id="Phobius"/>
    </source>
</evidence>
<keyword evidence="2" id="KW-0472">Membrane</keyword>
<evidence type="ECO:0000313" key="4">
    <source>
        <dbReference type="Proteomes" id="UP000241769"/>
    </source>
</evidence>
<dbReference type="EMBL" id="MDYQ01000090">
    <property type="protein sequence ID" value="PRP83076.1"/>
    <property type="molecule type" value="Genomic_DNA"/>
</dbReference>
<feature type="compositionally biased region" description="Polar residues" evidence="1">
    <location>
        <begin position="31"/>
        <end position="42"/>
    </location>
</feature>
<protein>
    <submittedName>
        <fullName evidence="3">Uncharacterized protein</fullName>
    </submittedName>
</protein>
<dbReference type="Proteomes" id="UP000241769">
    <property type="component" value="Unassembled WGS sequence"/>
</dbReference>
<keyword evidence="2" id="KW-0812">Transmembrane</keyword>
<accession>A0A2P6NGI6</accession>
<name>A0A2P6NGI6_9EUKA</name>
<evidence type="ECO:0000256" key="1">
    <source>
        <dbReference type="SAM" id="MobiDB-lite"/>
    </source>
</evidence>
<dbReference type="AlphaFoldDB" id="A0A2P6NGI6"/>
<feature type="compositionally biased region" description="Polar residues" evidence="1">
    <location>
        <begin position="1"/>
        <end position="16"/>
    </location>
</feature>
<feature type="region of interest" description="Disordered" evidence="1">
    <location>
        <begin position="1"/>
        <end position="77"/>
    </location>
</feature>
<comment type="caution">
    <text evidence="3">The sequence shown here is derived from an EMBL/GenBank/DDBJ whole genome shotgun (WGS) entry which is preliminary data.</text>
</comment>
<feature type="transmembrane region" description="Helical" evidence="2">
    <location>
        <begin position="188"/>
        <end position="210"/>
    </location>
</feature>
<gene>
    <name evidence="3" type="ORF">PROFUN_09672</name>
</gene>
<evidence type="ECO:0000313" key="3">
    <source>
        <dbReference type="EMBL" id="PRP83076.1"/>
    </source>
</evidence>